<evidence type="ECO:0000313" key="10">
    <source>
        <dbReference type="Proteomes" id="UP000243406"/>
    </source>
</evidence>
<dbReference type="EMBL" id="FUYN01000003">
    <property type="protein sequence ID" value="SKB48660.1"/>
    <property type="molecule type" value="Genomic_DNA"/>
</dbReference>
<dbReference type="InterPro" id="IPR023193">
    <property type="entry name" value="EPSP_synthase_CS"/>
</dbReference>
<feature type="binding site" evidence="7">
    <location>
        <position position="169"/>
    </location>
    <ligand>
        <name>3-phosphoshikimate</name>
        <dbReference type="ChEBI" id="CHEBI:145989"/>
    </ligand>
</feature>
<dbReference type="GO" id="GO:0009423">
    <property type="term" value="P:chorismate biosynthetic process"/>
    <property type="evidence" value="ECO:0007669"/>
    <property type="project" value="UniProtKB-UniRule"/>
</dbReference>
<feature type="binding site" evidence="7">
    <location>
        <position position="336"/>
    </location>
    <ligand>
        <name>3-phosphoshikimate</name>
        <dbReference type="ChEBI" id="CHEBI:145989"/>
    </ligand>
</feature>
<dbReference type="NCBIfam" id="TIGR01356">
    <property type="entry name" value="aroA"/>
    <property type="match status" value="1"/>
</dbReference>
<feature type="binding site" evidence="7">
    <location>
        <position position="96"/>
    </location>
    <ligand>
        <name>phosphoenolpyruvate</name>
        <dbReference type="ChEBI" id="CHEBI:58702"/>
    </ligand>
</feature>
<evidence type="ECO:0000313" key="9">
    <source>
        <dbReference type="EMBL" id="SKB48660.1"/>
    </source>
</evidence>
<dbReference type="InterPro" id="IPR001986">
    <property type="entry name" value="Enolpyruvate_Tfrase_dom"/>
</dbReference>
<evidence type="ECO:0000256" key="3">
    <source>
        <dbReference type="ARBA" id="ARBA00022605"/>
    </source>
</evidence>
<feature type="domain" description="Enolpyruvate transferase" evidence="8">
    <location>
        <begin position="8"/>
        <end position="416"/>
    </location>
</feature>
<evidence type="ECO:0000256" key="7">
    <source>
        <dbReference type="HAMAP-Rule" id="MF_00210"/>
    </source>
</evidence>
<comment type="similarity">
    <text evidence="2 7">Belongs to the EPSP synthase family.</text>
</comment>
<dbReference type="AlphaFoldDB" id="A0A1T5BP22"/>
<gene>
    <name evidence="7" type="primary">aroA</name>
    <name evidence="9" type="ORF">SAMN02745120_1745</name>
</gene>
<dbReference type="PANTHER" id="PTHR21090">
    <property type="entry name" value="AROM/DEHYDROQUINATE SYNTHASE"/>
    <property type="match status" value="1"/>
</dbReference>
<dbReference type="InterPro" id="IPR006264">
    <property type="entry name" value="EPSP_synthase"/>
</dbReference>
<comment type="subunit">
    <text evidence="7">Monomer.</text>
</comment>
<name>A0A1T5BP22_9FIRM</name>
<keyword evidence="7" id="KW-0963">Cytoplasm</keyword>
<dbReference type="PIRSF" id="PIRSF000505">
    <property type="entry name" value="EPSPS"/>
    <property type="match status" value="1"/>
</dbReference>
<evidence type="ECO:0000256" key="6">
    <source>
        <dbReference type="ARBA" id="ARBA00044633"/>
    </source>
</evidence>
<feature type="binding site" evidence="7">
    <location>
        <position position="408"/>
    </location>
    <ligand>
        <name>phosphoenolpyruvate</name>
        <dbReference type="ChEBI" id="CHEBI:58702"/>
    </ligand>
</feature>
<dbReference type="InterPro" id="IPR036968">
    <property type="entry name" value="Enolpyruvate_Tfrase_sf"/>
</dbReference>
<keyword evidence="3 7" id="KW-0028">Amino-acid biosynthesis</keyword>
<feature type="binding site" evidence="7">
    <location>
        <position position="22"/>
    </location>
    <ligand>
        <name>3-phosphoshikimate</name>
        <dbReference type="ChEBI" id="CHEBI:145989"/>
    </ligand>
</feature>
<feature type="binding site" evidence="7">
    <location>
        <position position="195"/>
    </location>
    <ligand>
        <name>3-phosphoshikimate</name>
        <dbReference type="ChEBI" id="CHEBI:145989"/>
    </ligand>
</feature>
<protein>
    <recommendedName>
        <fullName evidence="7">3-phosphoshikimate 1-carboxyvinyltransferase</fullName>
        <ecNumber evidence="7">2.5.1.19</ecNumber>
    </recommendedName>
    <alternativeName>
        <fullName evidence="7">5-enolpyruvylshikimate-3-phosphate synthase</fullName>
        <shortName evidence="7">EPSP synthase</shortName>
        <shortName evidence="7">EPSPS</shortName>
    </alternativeName>
</protein>
<dbReference type="SUPFAM" id="SSF55205">
    <property type="entry name" value="EPT/RTPC-like"/>
    <property type="match status" value="1"/>
</dbReference>
<dbReference type="RefSeq" id="WP_079589580.1">
    <property type="nucleotide sequence ID" value="NZ_FUYN01000003.1"/>
</dbReference>
<feature type="binding site" evidence="7">
    <location>
        <position position="309"/>
    </location>
    <ligand>
        <name>3-phosphoshikimate</name>
        <dbReference type="ChEBI" id="CHEBI:145989"/>
    </ligand>
</feature>
<evidence type="ECO:0000256" key="4">
    <source>
        <dbReference type="ARBA" id="ARBA00022679"/>
    </source>
</evidence>
<dbReference type="GO" id="GO:0003866">
    <property type="term" value="F:3-phosphoshikimate 1-carboxyvinyltransferase activity"/>
    <property type="evidence" value="ECO:0007669"/>
    <property type="project" value="UniProtKB-UniRule"/>
</dbReference>
<dbReference type="PROSITE" id="PS00885">
    <property type="entry name" value="EPSP_SYNTHASE_2"/>
    <property type="match status" value="1"/>
</dbReference>
<sequence length="428" mass="46770">MKKVKIEPKELSGEISIPPSKSISHRAVIAASLSSGVSEISNIVMSKDIKATCEAMKQLGAEISEVKAENERVKLIIKGIETFKAPKASIDCNESGSTLRFMIPIAMISNSEVSFIGKGKLVERPLDVYYKIFDEQGIHYETKDNKLPLKINGSLTPSTFDMRGDVSSQFITGLMFVLPLLDSDSKITITGELESKGYIDLTISVLSKYGIVIENDDYKAFYIKGRQVYKACDYRVEGDFSQAAFWLVAGCLGEKITSSDLNEASLQADKEVINIIKSMAGKISCEDNSFIAQKSQTKQTVIDASQIPDIIPVLSVLASVSKGTTIVKNGARLRIKESDRLTATKTELNKLGADIKEEGDTLIIKGVSKLRGANVDSWNDHRIAMAMAVASIRCEGSIIIDGASSVDKSYPNFWQDFKMLGGDICEQS</sequence>
<accession>A0A1T5BP22</accession>
<dbReference type="Pfam" id="PF00275">
    <property type="entry name" value="EPSP_synthase"/>
    <property type="match status" value="1"/>
</dbReference>
<comment type="caution">
    <text evidence="7">Lacks conserved residue(s) required for the propagation of feature annotation.</text>
</comment>
<keyword evidence="10" id="KW-1185">Reference proteome</keyword>
<dbReference type="Proteomes" id="UP000243406">
    <property type="component" value="Unassembled WGS sequence"/>
</dbReference>
<organism evidence="9 10">
    <name type="scientific">Acetoanaerobium noterae</name>
    <dbReference type="NCBI Taxonomy" id="745369"/>
    <lineage>
        <taxon>Bacteria</taxon>
        <taxon>Bacillati</taxon>
        <taxon>Bacillota</taxon>
        <taxon>Clostridia</taxon>
        <taxon>Peptostreptococcales</taxon>
        <taxon>Filifactoraceae</taxon>
        <taxon>Acetoanaerobium</taxon>
    </lineage>
</organism>
<feature type="binding site" evidence="7">
    <location>
        <position position="124"/>
    </location>
    <ligand>
        <name>phosphoenolpyruvate</name>
        <dbReference type="ChEBI" id="CHEBI:58702"/>
    </ligand>
</feature>
<evidence type="ECO:0000256" key="5">
    <source>
        <dbReference type="ARBA" id="ARBA00023141"/>
    </source>
</evidence>
<proteinExistence type="inferred from homology"/>
<reference evidence="10" key="1">
    <citation type="submission" date="2017-02" db="EMBL/GenBank/DDBJ databases">
        <authorList>
            <person name="Varghese N."/>
            <person name="Submissions S."/>
        </authorList>
    </citation>
    <scope>NUCLEOTIDE SEQUENCE [LARGE SCALE GENOMIC DNA]</scope>
    <source>
        <strain evidence="10">ATCC 35199</strain>
    </source>
</reference>
<keyword evidence="5 7" id="KW-0057">Aromatic amino acid biosynthesis</keyword>
<feature type="binding site" evidence="7">
    <location>
        <position position="340"/>
    </location>
    <ligand>
        <name>phosphoenolpyruvate</name>
        <dbReference type="ChEBI" id="CHEBI:58702"/>
    </ligand>
</feature>
<dbReference type="OrthoDB" id="9809920at2"/>
<dbReference type="GO" id="GO:0009073">
    <property type="term" value="P:aromatic amino acid family biosynthetic process"/>
    <property type="evidence" value="ECO:0007669"/>
    <property type="project" value="UniProtKB-KW"/>
</dbReference>
<feature type="binding site" evidence="7">
    <location>
        <position position="167"/>
    </location>
    <ligand>
        <name>3-phosphoshikimate</name>
        <dbReference type="ChEBI" id="CHEBI:145989"/>
    </ligand>
</feature>
<feature type="active site" description="Proton acceptor" evidence="7">
    <location>
        <position position="309"/>
    </location>
</feature>
<comment type="subcellular location">
    <subcellularLocation>
        <location evidence="7">Cytoplasm</location>
    </subcellularLocation>
</comment>
<dbReference type="Gene3D" id="3.65.10.10">
    <property type="entry name" value="Enolpyruvate transferase domain"/>
    <property type="match status" value="2"/>
</dbReference>
<dbReference type="UniPathway" id="UPA00053">
    <property type="reaction ID" value="UER00089"/>
</dbReference>
<feature type="binding site" evidence="7">
    <location>
        <position position="21"/>
    </location>
    <ligand>
        <name>3-phosphoshikimate</name>
        <dbReference type="ChEBI" id="CHEBI:145989"/>
    </ligand>
</feature>
<evidence type="ECO:0000256" key="1">
    <source>
        <dbReference type="ARBA" id="ARBA00004811"/>
    </source>
</evidence>
<dbReference type="GO" id="GO:0005737">
    <property type="term" value="C:cytoplasm"/>
    <property type="evidence" value="ECO:0007669"/>
    <property type="project" value="UniProtKB-SubCell"/>
</dbReference>
<dbReference type="HAMAP" id="MF_00210">
    <property type="entry name" value="EPSP_synth"/>
    <property type="match status" value="1"/>
</dbReference>
<keyword evidence="4 7" id="KW-0808">Transferase</keyword>
<dbReference type="CDD" id="cd01556">
    <property type="entry name" value="EPSP_synthase"/>
    <property type="match status" value="1"/>
</dbReference>
<feature type="binding site" evidence="7">
    <location>
        <position position="21"/>
    </location>
    <ligand>
        <name>phosphoenolpyruvate</name>
        <dbReference type="ChEBI" id="CHEBI:58702"/>
    </ligand>
</feature>
<dbReference type="EC" id="2.5.1.19" evidence="7"/>
<feature type="binding site" evidence="7">
    <location>
        <position position="26"/>
    </location>
    <ligand>
        <name>3-phosphoshikimate</name>
        <dbReference type="ChEBI" id="CHEBI:145989"/>
    </ligand>
</feature>
<dbReference type="PANTHER" id="PTHR21090:SF5">
    <property type="entry name" value="PENTAFUNCTIONAL AROM POLYPEPTIDE"/>
    <property type="match status" value="1"/>
</dbReference>
<evidence type="ECO:0000259" key="8">
    <source>
        <dbReference type="Pfam" id="PF00275"/>
    </source>
</evidence>
<feature type="binding site" evidence="7">
    <location>
        <position position="168"/>
    </location>
    <ligand>
        <name>3-phosphoshikimate</name>
        <dbReference type="ChEBI" id="CHEBI:145989"/>
    </ligand>
</feature>
<evidence type="ECO:0000256" key="2">
    <source>
        <dbReference type="ARBA" id="ARBA00009948"/>
    </source>
</evidence>
<dbReference type="GO" id="GO:0008652">
    <property type="term" value="P:amino acid biosynthetic process"/>
    <property type="evidence" value="ECO:0007669"/>
    <property type="project" value="UniProtKB-KW"/>
</dbReference>
<feature type="binding site" evidence="7">
    <location>
        <position position="382"/>
    </location>
    <ligand>
        <name>phosphoenolpyruvate</name>
        <dbReference type="ChEBI" id="CHEBI:58702"/>
    </ligand>
</feature>
<comment type="pathway">
    <text evidence="1 7">Metabolic intermediate biosynthesis; chorismate biosynthesis; chorismate from D-erythrose 4-phosphate and phosphoenolpyruvate: step 6/7.</text>
</comment>
<feature type="binding site" evidence="7">
    <location>
        <position position="169"/>
    </location>
    <ligand>
        <name>phosphoenolpyruvate</name>
        <dbReference type="ChEBI" id="CHEBI:58702"/>
    </ligand>
</feature>
<comment type="function">
    <text evidence="7">Catalyzes the transfer of the enolpyruvyl moiety of phosphoenolpyruvate (PEP) to the 5-hydroxyl of shikimate-3-phosphate (S3P) to produce enolpyruvyl shikimate-3-phosphate and inorganic phosphate.</text>
</comment>
<dbReference type="InterPro" id="IPR013792">
    <property type="entry name" value="RNA3'P_cycl/enolpyr_Trfase_a/b"/>
</dbReference>
<comment type="catalytic activity">
    <reaction evidence="6">
        <text>3-phosphoshikimate + phosphoenolpyruvate = 5-O-(1-carboxyvinyl)-3-phosphoshikimate + phosphate</text>
        <dbReference type="Rhea" id="RHEA:21256"/>
        <dbReference type="ChEBI" id="CHEBI:43474"/>
        <dbReference type="ChEBI" id="CHEBI:57701"/>
        <dbReference type="ChEBI" id="CHEBI:58702"/>
        <dbReference type="ChEBI" id="CHEBI:145989"/>
        <dbReference type="EC" id="2.5.1.19"/>
    </reaction>
    <physiologicalReaction direction="left-to-right" evidence="6">
        <dbReference type="Rhea" id="RHEA:21257"/>
    </physiologicalReaction>
</comment>